<sequence>MTARTEIEHRYIKRRNSLNSPGVRDGCKNRCATTTGHHPEDPSESPPPNPFINPHSKRPKSISVCVGSVQMGNEVYRPPAQPRTLNDFQFVHPELLTIQNYELQTIRAPALSTSEVFNEPPPLYVYRVIPSKQRKVMEQPPNHIITYIKRKKHTIIAWTFGIVAITICIIVVTLQTRGDVH</sequence>
<dbReference type="Proteomes" id="UP000494206">
    <property type="component" value="Unassembled WGS sequence"/>
</dbReference>
<feature type="region of interest" description="Disordered" evidence="1">
    <location>
        <begin position="16"/>
        <end position="57"/>
    </location>
</feature>
<evidence type="ECO:0000256" key="1">
    <source>
        <dbReference type="SAM" id="MobiDB-lite"/>
    </source>
</evidence>
<feature type="transmembrane region" description="Helical" evidence="2">
    <location>
        <begin position="155"/>
        <end position="174"/>
    </location>
</feature>
<name>A0A8S1E6H1_9PELO</name>
<dbReference type="OrthoDB" id="5816273at2759"/>
<evidence type="ECO:0000313" key="3">
    <source>
        <dbReference type="EMBL" id="CAB3396479.1"/>
    </source>
</evidence>
<dbReference type="EMBL" id="CADEPM010000001">
    <property type="protein sequence ID" value="CAB3396479.1"/>
    <property type="molecule type" value="Genomic_DNA"/>
</dbReference>
<keyword evidence="2" id="KW-1133">Transmembrane helix</keyword>
<accession>A0A8S1E6H1</accession>
<keyword evidence="2" id="KW-0812">Transmembrane</keyword>
<evidence type="ECO:0000313" key="4">
    <source>
        <dbReference type="Proteomes" id="UP000494206"/>
    </source>
</evidence>
<evidence type="ECO:0000256" key="2">
    <source>
        <dbReference type="SAM" id="Phobius"/>
    </source>
</evidence>
<organism evidence="3 4">
    <name type="scientific">Caenorhabditis bovis</name>
    <dbReference type="NCBI Taxonomy" id="2654633"/>
    <lineage>
        <taxon>Eukaryota</taxon>
        <taxon>Metazoa</taxon>
        <taxon>Ecdysozoa</taxon>
        <taxon>Nematoda</taxon>
        <taxon>Chromadorea</taxon>
        <taxon>Rhabditida</taxon>
        <taxon>Rhabditina</taxon>
        <taxon>Rhabditomorpha</taxon>
        <taxon>Rhabditoidea</taxon>
        <taxon>Rhabditidae</taxon>
        <taxon>Peloderinae</taxon>
        <taxon>Caenorhabditis</taxon>
    </lineage>
</organism>
<gene>
    <name evidence="3" type="ORF">CBOVIS_LOCUS27</name>
</gene>
<reference evidence="3 4" key="1">
    <citation type="submission" date="2020-04" db="EMBL/GenBank/DDBJ databases">
        <authorList>
            <person name="Laetsch R D."/>
            <person name="Stevens L."/>
            <person name="Kumar S."/>
            <person name="Blaxter L. M."/>
        </authorList>
    </citation>
    <scope>NUCLEOTIDE SEQUENCE [LARGE SCALE GENOMIC DNA]</scope>
</reference>
<keyword evidence="2" id="KW-0472">Membrane</keyword>
<protein>
    <submittedName>
        <fullName evidence="3">Uncharacterized protein</fullName>
    </submittedName>
</protein>
<keyword evidence="4" id="KW-1185">Reference proteome</keyword>
<dbReference type="AlphaFoldDB" id="A0A8S1E6H1"/>
<comment type="caution">
    <text evidence="3">The sequence shown here is derived from an EMBL/GenBank/DDBJ whole genome shotgun (WGS) entry which is preliminary data.</text>
</comment>
<proteinExistence type="predicted"/>